<organism evidence="2 3">
    <name type="scientific">Romanomermis culicivorax</name>
    <name type="common">Nematode worm</name>
    <dbReference type="NCBI Taxonomy" id="13658"/>
    <lineage>
        <taxon>Eukaryota</taxon>
        <taxon>Metazoa</taxon>
        <taxon>Ecdysozoa</taxon>
        <taxon>Nematoda</taxon>
        <taxon>Enoplea</taxon>
        <taxon>Dorylaimia</taxon>
        <taxon>Mermithida</taxon>
        <taxon>Mermithoidea</taxon>
        <taxon>Mermithidae</taxon>
        <taxon>Romanomermis</taxon>
    </lineage>
</organism>
<name>A0A915K6N9_ROMCU</name>
<proteinExistence type="predicted"/>
<dbReference type="AlphaFoldDB" id="A0A915K6N9"/>
<evidence type="ECO:0000313" key="3">
    <source>
        <dbReference type="WBParaSite" id="nRc.2.0.1.t33993-RA"/>
    </source>
</evidence>
<sequence>MKARNAQIDQQLSLIQQPGTSKQAGKEAEEEMHDHVILAHLYDQRPGPTSLLTLAVQEFLAAVMLPLSNEQLADIQQAVIQIYNNNNYHFEVMQFQHGVFTSYGSYSTQRLTSELWLQMEPFMHDWFRKWPPMSALMGTNLLTALLLHKVAHAT</sequence>
<feature type="compositionally biased region" description="Polar residues" evidence="1">
    <location>
        <begin position="7"/>
        <end position="23"/>
    </location>
</feature>
<evidence type="ECO:0000256" key="1">
    <source>
        <dbReference type="SAM" id="MobiDB-lite"/>
    </source>
</evidence>
<dbReference type="Proteomes" id="UP000887565">
    <property type="component" value="Unplaced"/>
</dbReference>
<keyword evidence="2" id="KW-1185">Reference proteome</keyword>
<feature type="region of interest" description="Disordered" evidence="1">
    <location>
        <begin position="1"/>
        <end position="29"/>
    </location>
</feature>
<dbReference type="WBParaSite" id="nRc.2.0.1.t33993-RA">
    <property type="protein sequence ID" value="nRc.2.0.1.t33993-RA"/>
    <property type="gene ID" value="nRc.2.0.1.g33993"/>
</dbReference>
<accession>A0A915K6N9</accession>
<reference evidence="3" key="1">
    <citation type="submission" date="2022-11" db="UniProtKB">
        <authorList>
            <consortium name="WormBaseParasite"/>
        </authorList>
    </citation>
    <scope>IDENTIFICATION</scope>
</reference>
<evidence type="ECO:0000313" key="2">
    <source>
        <dbReference type="Proteomes" id="UP000887565"/>
    </source>
</evidence>
<protein>
    <submittedName>
        <fullName evidence="3">Uncharacterized protein</fullName>
    </submittedName>
</protein>